<dbReference type="InterPro" id="IPR006175">
    <property type="entry name" value="YjgF/YER057c/UK114"/>
</dbReference>
<dbReference type="AlphaFoldDB" id="A0A7S2IRK7"/>
<proteinExistence type="inferred from homology"/>
<accession>A0A7S2IRK7</accession>
<evidence type="ECO:0008006" key="4">
    <source>
        <dbReference type="Google" id="ProtNLM"/>
    </source>
</evidence>
<dbReference type="InterPro" id="IPR035959">
    <property type="entry name" value="RutC-like_sf"/>
</dbReference>
<dbReference type="PANTHER" id="PTHR47328">
    <property type="match status" value="1"/>
</dbReference>
<protein>
    <recommendedName>
        <fullName evidence="4">RidA family protein</fullName>
    </recommendedName>
</protein>
<dbReference type="InterPro" id="IPR019897">
    <property type="entry name" value="RidA_CS"/>
</dbReference>
<evidence type="ECO:0000313" key="3">
    <source>
        <dbReference type="EMBL" id="CAD9526297.1"/>
    </source>
</evidence>
<sequence length="154" mass="16585">MTFAVSIAVGIGGLIVGLWLSRRPKRPLPGRQLISRLGVSQALPFAHAVVHGDVAYLSGVTAQADGQPISESDSVEDQTRRVLAVIDKRLALAGSHKSQVLQAQVWLKDIAHDFKAMNATWNEWVGSDKPVRATVESKLATPAMLVEIQVTAAR</sequence>
<gene>
    <name evidence="3" type="ORF">CBRE1094_LOCUS36303</name>
</gene>
<dbReference type="PROSITE" id="PS01094">
    <property type="entry name" value="UPF0076"/>
    <property type="match status" value="1"/>
</dbReference>
<comment type="similarity">
    <text evidence="1">Belongs to the RutC family.</text>
</comment>
<dbReference type="Gene3D" id="3.30.1330.40">
    <property type="entry name" value="RutC-like"/>
    <property type="match status" value="1"/>
</dbReference>
<dbReference type="PANTHER" id="PTHR47328:SF1">
    <property type="entry name" value="RUTC FAMILY PROTEIN YOAB"/>
    <property type="match status" value="1"/>
</dbReference>
<reference evidence="3" key="1">
    <citation type="submission" date="2021-01" db="EMBL/GenBank/DDBJ databases">
        <authorList>
            <person name="Corre E."/>
            <person name="Pelletier E."/>
            <person name="Niang G."/>
            <person name="Scheremetjew M."/>
            <person name="Finn R."/>
            <person name="Kale V."/>
            <person name="Holt S."/>
            <person name="Cochrane G."/>
            <person name="Meng A."/>
            <person name="Brown T."/>
            <person name="Cohen L."/>
        </authorList>
    </citation>
    <scope>NUCLEOTIDE SEQUENCE</scope>
    <source>
        <strain evidence="3">UTEX LB 985</strain>
    </source>
</reference>
<keyword evidence="2" id="KW-0472">Membrane</keyword>
<dbReference type="InterPro" id="IPR035709">
    <property type="entry name" value="YoaB-like"/>
</dbReference>
<keyword evidence="2" id="KW-0812">Transmembrane</keyword>
<dbReference type="CDD" id="cd06150">
    <property type="entry name" value="YjgF_YER057c_UK114_like_2"/>
    <property type="match status" value="1"/>
</dbReference>
<dbReference type="EMBL" id="HBGU01066601">
    <property type="protein sequence ID" value="CAD9526297.1"/>
    <property type="molecule type" value="Transcribed_RNA"/>
</dbReference>
<evidence type="ECO:0000256" key="2">
    <source>
        <dbReference type="SAM" id="Phobius"/>
    </source>
</evidence>
<dbReference type="Pfam" id="PF01042">
    <property type="entry name" value="Ribonuc_L-PSP"/>
    <property type="match status" value="1"/>
</dbReference>
<dbReference type="SUPFAM" id="SSF55298">
    <property type="entry name" value="YjgF-like"/>
    <property type="match status" value="1"/>
</dbReference>
<feature type="transmembrane region" description="Helical" evidence="2">
    <location>
        <begin position="6"/>
        <end position="22"/>
    </location>
</feature>
<name>A0A7S2IRK7_9EUKA</name>
<evidence type="ECO:0000256" key="1">
    <source>
        <dbReference type="ARBA" id="ARBA00010552"/>
    </source>
</evidence>
<organism evidence="3">
    <name type="scientific">Haptolina brevifila</name>
    <dbReference type="NCBI Taxonomy" id="156173"/>
    <lineage>
        <taxon>Eukaryota</taxon>
        <taxon>Haptista</taxon>
        <taxon>Haptophyta</taxon>
        <taxon>Prymnesiophyceae</taxon>
        <taxon>Prymnesiales</taxon>
        <taxon>Prymnesiaceae</taxon>
        <taxon>Haptolina</taxon>
    </lineage>
</organism>
<keyword evidence="2" id="KW-1133">Transmembrane helix</keyword>